<organism evidence="3">
    <name type="scientific">uncultured delta proteobacterium</name>
    <dbReference type="NCBI Taxonomy" id="34034"/>
    <lineage>
        <taxon>Bacteria</taxon>
        <taxon>Deltaproteobacteria</taxon>
        <taxon>environmental samples</taxon>
    </lineage>
</organism>
<evidence type="ECO:0000313" key="3">
    <source>
        <dbReference type="EMBL" id="SBW01368.1"/>
    </source>
</evidence>
<feature type="domain" description="PilZ" evidence="2">
    <location>
        <begin position="20"/>
        <end position="140"/>
    </location>
</feature>
<accession>A0A212JPR6</accession>
<gene>
    <name evidence="3" type="ORF">KL86DPRO_11953</name>
</gene>
<dbReference type="Gene3D" id="2.40.10.220">
    <property type="entry name" value="predicted glycosyltransferase like domains"/>
    <property type="match status" value="1"/>
</dbReference>
<dbReference type="Pfam" id="PF07238">
    <property type="entry name" value="PilZ"/>
    <property type="match status" value="1"/>
</dbReference>
<dbReference type="EMBL" id="FLUQ01000001">
    <property type="protein sequence ID" value="SBW01368.1"/>
    <property type="molecule type" value="Genomic_DNA"/>
</dbReference>
<dbReference type="SUPFAM" id="SSF141371">
    <property type="entry name" value="PilZ domain-like"/>
    <property type="match status" value="1"/>
</dbReference>
<feature type="region of interest" description="Disordered" evidence="1">
    <location>
        <begin position="1"/>
        <end position="21"/>
    </location>
</feature>
<dbReference type="InterPro" id="IPR009875">
    <property type="entry name" value="PilZ_domain"/>
</dbReference>
<name>A0A212JPR6_9DELT</name>
<protein>
    <submittedName>
        <fullName evidence="3">Type IV pilus assembly PilZ</fullName>
    </submittedName>
</protein>
<evidence type="ECO:0000259" key="2">
    <source>
        <dbReference type="Pfam" id="PF07238"/>
    </source>
</evidence>
<dbReference type="AlphaFoldDB" id="A0A212JPR6"/>
<dbReference type="GO" id="GO:0035438">
    <property type="term" value="F:cyclic-di-GMP binding"/>
    <property type="evidence" value="ECO:0007669"/>
    <property type="project" value="InterPro"/>
</dbReference>
<proteinExistence type="predicted"/>
<evidence type="ECO:0000256" key="1">
    <source>
        <dbReference type="SAM" id="MobiDB-lite"/>
    </source>
</evidence>
<reference evidence="3" key="1">
    <citation type="submission" date="2016-04" db="EMBL/GenBank/DDBJ databases">
        <authorList>
            <person name="Evans L.H."/>
            <person name="Alamgir A."/>
            <person name="Owens N."/>
            <person name="Weber N.D."/>
            <person name="Virtaneva K."/>
            <person name="Barbian K."/>
            <person name="Babar A."/>
            <person name="Rosenke K."/>
        </authorList>
    </citation>
    <scope>NUCLEOTIDE SEQUENCE</scope>
    <source>
        <strain evidence="3">86</strain>
    </source>
</reference>
<sequence>MSNSEKNLAAPAMPTDEDAEKRTFQRLPKTYPVEVIKLDFPMPKEGVKTRCCDISTGGVCVEAGNAPFELGETCQLKILIPLLNKFSPGFFKVYENDAEQYFIALARVAWIKPLSGQFLMGFQFVNVHNDQLTALEKLIERAFAQA</sequence>